<evidence type="ECO:0000313" key="3">
    <source>
        <dbReference type="EMBL" id="HFK21181.1"/>
    </source>
</evidence>
<feature type="compositionally biased region" description="Basic and acidic residues" evidence="1">
    <location>
        <begin position="52"/>
        <end position="75"/>
    </location>
</feature>
<evidence type="ECO:0000256" key="1">
    <source>
        <dbReference type="SAM" id="MobiDB-lite"/>
    </source>
</evidence>
<dbReference type="AlphaFoldDB" id="A0A7C3J4Z8"/>
<feature type="domain" description="Dinitrogenase iron-molybdenum cofactor biosynthesis" evidence="2">
    <location>
        <begin position="14"/>
        <end position="121"/>
    </location>
</feature>
<dbReference type="InterPro" id="IPR051840">
    <property type="entry name" value="NifX/NifY_domain"/>
</dbReference>
<dbReference type="InterPro" id="IPR003731">
    <property type="entry name" value="Di-Nase_FeMo-co_biosynth"/>
</dbReference>
<dbReference type="EMBL" id="DSTX01000013">
    <property type="protein sequence ID" value="HFK21181.1"/>
    <property type="molecule type" value="Genomic_DNA"/>
</dbReference>
<accession>A0A7C3J4Z8</accession>
<dbReference type="InterPro" id="IPR036105">
    <property type="entry name" value="DiNase_FeMo-co_biosyn_sf"/>
</dbReference>
<dbReference type="Gene3D" id="3.30.420.130">
    <property type="entry name" value="Dinitrogenase iron-molybdenum cofactor biosynthesis domain"/>
    <property type="match status" value="1"/>
</dbReference>
<name>A0A7C3J4Z8_9CREN</name>
<organism evidence="3">
    <name type="scientific">Candidatus Methanomethylicus mesodigestus</name>
    <dbReference type="NCBI Taxonomy" id="1867258"/>
    <lineage>
        <taxon>Archaea</taxon>
        <taxon>Thermoproteota</taxon>
        <taxon>Methanosuratincolia</taxon>
        <taxon>Candidatus Methanomethylicales</taxon>
        <taxon>Candidatus Methanomethylicaceae</taxon>
        <taxon>Candidatus Methanomethylicus</taxon>
    </lineage>
</organism>
<feature type="region of interest" description="Disordered" evidence="1">
    <location>
        <begin position="44"/>
        <end position="75"/>
    </location>
</feature>
<proteinExistence type="predicted"/>
<dbReference type="PANTHER" id="PTHR33937:SF2">
    <property type="entry name" value="DINITROGENASE IRON-MOLYBDENUM COFACTOR BIOSYNTHESIS DOMAIN-CONTAINING PROTEIN"/>
    <property type="match status" value="1"/>
</dbReference>
<evidence type="ECO:0000259" key="2">
    <source>
        <dbReference type="Pfam" id="PF02579"/>
    </source>
</evidence>
<sequence length="133" mass="15056">MELRKVRVAFVTDDGKSIYRHFGRAKYFLIVDYDKEGKIKKEVVSKSGCQSRSEKSHDLSEEEVHLGNDERHEKMSEPLEGCSAIISGGMGMGAFKSLMLKGISPIITDEEDIEKALKDYLEGKLENHLELLH</sequence>
<gene>
    <name evidence="3" type="ORF">ENS19_07905</name>
</gene>
<dbReference type="SUPFAM" id="SSF53146">
    <property type="entry name" value="Nitrogenase accessory factor-like"/>
    <property type="match status" value="1"/>
</dbReference>
<dbReference type="PANTHER" id="PTHR33937">
    <property type="entry name" value="IRON-MOLYBDENUM PROTEIN-RELATED-RELATED"/>
    <property type="match status" value="1"/>
</dbReference>
<dbReference type="Pfam" id="PF02579">
    <property type="entry name" value="Nitro_FeMo-Co"/>
    <property type="match status" value="1"/>
</dbReference>
<comment type="caution">
    <text evidence="3">The sequence shown here is derived from an EMBL/GenBank/DDBJ whole genome shotgun (WGS) entry which is preliminary data.</text>
</comment>
<reference evidence="3" key="1">
    <citation type="journal article" date="2020" name="mSystems">
        <title>Genome- and Community-Level Interaction Insights into Carbon Utilization and Element Cycling Functions of Hydrothermarchaeota in Hydrothermal Sediment.</title>
        <authorList>
            <person name="Zhou Z."/>
            <person name="Liu Y."/>
            <person name="Xu W."/>
            <person name="Pan J."/>
            <person name="Luo Z.H."/>
            <person name="Li M."/>
        </authorList>
    </citation>
    <scope>NUCLEOTIDE SEQUENCE [LARGE SCALE GENOMIC DNA]</scope>
    <source>
        <strain evidence="3">SpSt-468</strain>
    </source>
</reference>
<protein>
    <submittedName>
        <fullName evidence="3">Dinitrogenase iron-molybdenum cofactor biosynthesis protein</fullName>
    </submittedName>
</protein>
<dbReference type="CDD" id="cd00562">
    <property type="entry name" value="NifX_NifB"/>
    <property type="match status" value="1"/>
</dbReference>